<organism evidence="1 2">
    <name type="scientific">Pullulanibacillus camelliae</name>
    <dbReference type="NCBI Taxonomy" id="1707096"/>
    <lineage>
        <taxon>Bacteria</taxon>
        <taxon>Bacillati</taxon>
        <taxon>Bacillota</taxon>
        <taxon>Bacilli</taxon>
        <taxon>Bacillales</taxon>
        <taxon>Sporolactobacillaceae</taxon>
        <taxon>Pullulanibacillus</taxon>
    </lineage>
</organism>
<dbReference type="RefSeq" id="WP_188698390.1">
    <property type="nucleotide sequence ID" value="NZ_BMIR01000027.1"/>
</dbReference>
<name>A0A8J2YME5_9BACL</name>
<dbReference type="AlphaFoldDB" id="A0A8J2YME5"/>
<keyword evidence="2" id="KW-1185">Reference proteome</keyword>
<gene>
    <name evidence="1" type="ORF">GCM10011391_37300</name>
</gene>
<evidence type="ECO:0000313" key="1">
    <source>
        <dbReference type="EMBL" id="GGE54845.1"/>
    </source>
</evidence>
<reference evidence="1" key="2">
    <citation type="submission" date="2020-09" db="EMBL/GenBank/DDBJ databases">
        <authorList>
            <person name="Sun Q."/>
            <person name="Zhou Y."/>
        </authorList>
    </citation>
    <scope>NUCLEOTIDE SEQUENCE</scope>
    <source>
        <strain evidence="1">CGMCC 1.15371</strain>
    </source>
</reference>
<dbReference type="SUPFAM" id="SSF53756">
    <property type="entry name" value="UDP-Glycosyltransferase/glycogen phosphorylase"/>
    <property type="match status" value="1"/>
</dbReference>
<dbReference type="InterPro" id="IPR043148">
    <property type="entry name" value="TagF_C"/>
</dbReference>
<evidence type="ECO:0000313" key="2">
    <source>
        <dbReference type="Proteomes" id="UP000628775"/>
    </source>
</evidence>
<dbReference type="InterPro" id="IPR007554">
    <property type="entry name" value="Glycerophosphate_synth"/>
</dbReference>
<dbReference type="Pfam" id="PF04464">
    <property type="entry name" value="Glyphos_transf"/>
    <property type="match status" value="1"/>
</dbReference>
<dbReference type="EMBL" id="BMIR01000027">
    <property type="protein sequence ID" value="GGE54845.1"/>
    <property type="molecule type" value="Genomic_DNA"/>
</dbReference>
<reference evidence="1" key="1">
    <citation type="journal article" date="2014" name="Int. J. Syst. Evol. Microbiol.">
        <title>Complete genome sequence of Corynebacterium casei LMG S-19264T (=DSM 44701T), isolated from a smear-ripened cheese.</title>
        <authorList>
            <consortium name="US DOE Joint Genome Institute (JGI-PGF)"/>
            <person name="Walter F."/>
            <person name="Albersmeier A."/>
            <person name="Kalinowski J."/>
            <person name="Ruckert C."/>
        </authorList>
    </citation>
    <scope>NUCLEOTIDE SEQUENCE</scope>
    <source>
        <strain evidence="1">CGMCC 1.15371</strain>
    </source>
</reference>
<protein>
    <submittedName>
        <fullName evidence="1">Uncharacterized protein</fullName>
    </submittedName>
</protein>
<accession>A0A8J2YME5</accession>
<sequence>MNISLIYLPNVLNEENLTEEIKKIKKKYQQYSDFIQTIVLIDKEKSIDFNNSIFTLSEFELKDIKHNHILFLNNNIDLPSELFETISNIKTTKEYDFFQITDKDKRRDCIFENYKEITSLKMINKNVLKKFPFLKLNNLNEKMVMKLYFNLFIKKMKFTILVCSKLGNFVNDFKDCEILFDIINSLDINEKNNFMHFFDKAIILKLFKIIDSNDFINNLSFESQKKILMLFYQIIKAINNEKIKKWGLKGYIPFIEMVREKLYTESIYYIRILRGKRYWYNTTKEIKKKIKNYPIEESNSWKITAPIRKFRLKVKNLKESVIKIFIVFISLFFKLYYLRKEVWLISERRDQAEDNGYYFFKYCRENYPKRKIFYLIDKESKQLEKVNKYGNIIYHSSFKHWIYMLVARKYISAWVFEETSYPEGKVNFKRAFKNFVNQKQQITLQHGVIIHNIAPYLCKDIYKQQLFISSAKAEKEIIENTLGYNDNEVVLTGLARFDNLHDLTIKKQILIMPTWRRSLFMLNQSEFLMSDYYYRYYNLVRNRDFLNLIERENIEVIFYIHNKMQKFISNFSFEHENIKFLNKEQITLSKAIKESALLVTDYSSVMADFLYMEKPTLLYQFDPYNNHHGPVKEIHYDDFGEVVDDEKILVKKIEKIVKQKFELSKKYSKKSNEFFAYKDNDNCKRIFNAILNLK</sequence>
<comment type="caution">
    <text evidence="1">The sequence shown here is derived from an EMBL/GenBank/DDBJ whole genome shotgun (WGS) entry which is preliminary data.</text>
</comment>
<dbReference type="GO" id="GO:0016020">
    <property type="term" value="C:membrane"/>
    <property type="evidence" value="ECO:0007669"/>
    <property type="project" value="InterPro"/>
</dbReference>
<dbReference type="GO" id="GO:0047355">
    <property type="term" value="F:CDP-glycerol glycerophosphotransferase activity"/>
    <property type="evidence" value="ECO:0007669"/>
    <property type="project" value="InterPro"/>
</dbReference>
<dbReference type="Gene3D" id="3.40.50.12580">
    <property type="match status" value="1"/>
</dbReference>
<dbReference type="Proteomes" id="UP000628775">
    <property type="component" value="Unassembled WGS sequence"/>
</dbReference>
<proteinExistence type="predicted"/>